<dbReference type="Pfam" id="PF20613">
    <property type="entry name" value="HipA_2"/>
    <property type="match status" value="1"/>
</dbReference>
<evidence type="ECO:0000313" key="2">
    <source>
        <dbReference type="EMBL" id="ESE41532.1"/>
    </source>
</evidence>
<proteinExistence type="predicted"/>
<reference evidence="2 3" key="1">
    <citation type="journal article" date="2013" name="Genome Announc.">
        <title>Draft Genome Sequence of Shewanella decolorationis S12, a Dye-Degrading Bacterium Isolated from a Wastewater Treatment Plant.</title>
        <authorList>
            <person name="Xu M."/>
            <person name="Fang Y."/>
            <person name="Liu J."/>
            <person name="Chen X."/>
            <person name="Sun G."/>
            <person name="Guo J."/>
            <person name="Hua Z."/>
            <person name="Tu Q."/>
            <person name="Wu L."/>
            <person name="Zhou J."/>
            <person name="Liu X."/>
        </authorList>
    </citation>
    <scope>NUCLEOTIDE SEQUENCE [LARGE SCALE GENOMIC DNA]</scope>
    <source>
        <strain evidence="2 3">S12</strain>
    </source>
</reference>
<sequence length="253" mass="29001">MEQVKIGLMLPGATSFNDHNVNPTWKCHVKTHDSVVVAYVKKVTVQELYAECVCAVIGRSLGLSIPKPIIVKVTHTVFEEIPEGEYALAFGSEDAGYPSFRRYSKSEEALEKLKSYSRALDIGVFDEWIANWDRNVGNILYDGGDKFSFIDHENALDLSLDERDSAKDNQIIRVIYSLKSEFEKHKIIRDIDVGITRQYKDFPFSLISEKTYASSYLSQEQIIKVIEFLENRTEHIKILMNRRLGIQQQEMAL</sequence>
<dbReference type="Proteomes" id="UP000017548">
    <property type="component" value="Unassembled WGS sequence"/>
</dbReference>
<protein>
    <recommendedName>
        <fullName evidence="1">HipA-like kinase domain-containing protein</fullName>
    </recommendedName>
</protein>
<name>A0ABP2Z753_9GAMM</name>
<dbReference type="InterPro" id="IPR046748">
    <property type="entry name" value="HipA_2"/>
</dbReference>
<keyword evidence="3" id="KW-1185">Reference proteome</keyword>
<dbReference type="EMBL" id="AXZL01000063">
    <property type="protein sequence ID" value="ESE41532.1"/>
    <property type="molecule type" value="Genomic_DNA"/>
</dbReference>
<feature type="domain" description="HipA-like kinase" evidence="1">
    <location>
        <begin position="26"/>
        <end position="166"/>
    </location>
</feature>
<evidence type="ECO:0000259" key="1">
    <source>
        <dbReference type="Pfam" id="PF20613"/>
    </source>
</evidence>
<dbReference type="RefSeq" id="WP_023266945.1">
    <property type="nucleotide sequence ID" value="NZ_AXZL01000063.1"/>
</dbReference>
<accession>A0ABP2Z753</accession>
<organism evidence="2 3">
    <name type="scientific">Shewanella decolorationis S12</name>
    <dbReference type="NCBI Taxonomy" id="1353536"/>
    <lineage>
        <taxon>Bacteria</taxon>
        <taxon>Pseudomonadati</taxon>
        <taxon>Pseudomonadota</taxon>
        <taxon>Gammaproteobacteria</taxon>
        <taxon>Alteromonadales</taxon>
        <taxon>Shewanellaceae</taxon>
        <taxon>Shewanella</taxon>
    </lineage>
</organism>
<evidence type="ECO:0000313" key="3">
    <source>
        <dbReference type="Proteomes" id="UP000017548"/>
    </source>
</evidence>
<gene>
    <name evidence="2" type="ORF">SHD_1922</name>
</gene>
<comment type="caution">
    <text evidence="2">The sequence shown here is derived from an EMBL/GenBank/DDBJ whole genome shotgun (WGS) entry which is preliminary data.</text>
</comment>